<proteinExistence type="inferred from homology"/>
<evidence type="ECO:0000313" key="6">
    <source>
        <dbReference type="Proteomes" id="UP000292136"/>
    </source>
</evidence>
<evidence type="ECO:0000259" key="4">
    <source>
        <dbReference type="Pfam" id="PF25973"/>
    </source>
</evidence>
<dbReference type="Gene3D" id="2.40.420.20">
    <property type="match status" value="1"/>
</dbReference>
<comment type="caution">
    <text evidence="5">The sequence shown here is derived from an EMBL/GenBank/DDBJ whole genome shotgun (WGS) entry which is preliminary data.</text>
</comment>
<evidence type="ECO:0000313" key="5">
    <source>
        <dbReference type="EMBL" id="RZT90619.1"/>
    </source>
</evidence>
<organism evidence="5 6">
    <name type="scientific">Azospira oryzae</name>
    <dbReference type="NCBI Taxonomy" id="146939"/>
    <lineage>
        <taxon>Bacteria</taxon>
        <taxon>Pseudomonadati</taxon>
        <taxon>Pseudomonadota</taxon>
        <taxon>Betaproteobacteria</taxon>
        <taxon>Rhodocyclales</taxon>
        <taxon>Rhodocyclaceae</taxon>
        <taxon>Azospira</taxon>
    </lineage>
</organism>
<evidence type="ECO:0000256" key="1">
    <source>
        <dbReference type="ARBA" id="ARBA00009477"/>
    </source>
</evidence>
<keyword evidence="3" id="KW-0732">Signal</keyword>
<dbReference type="Proteomes" id="UP000292136">
    <property type="component" value="Unassembled WGS sequence"/>
</dbReference>
<dbReference type="PANTHER" id="PTHR30097:SF4">
    <property type="entry name" value="SLR6042 PROTEIN"/>
    <property type="match status" value="1"/>
</dbReference>
<dbReference type="Pfam" id="PF25973">
    <property type="entry name" value="BSH_CzcB"/>
    <property type="match status" value="1"/>
</dbReference>
<reference evidence="5 6" key="1">
    <citation type="submission" date="2019-02" db="EMBL/GenBank/DDBJ databases">
        <title>Genomic Encyclopedia of Type Strains, Phase IV (KMG-IV): sequencing the most valuable type-strain genomes for metagenomic binning, comparative biology and taxonomic classification.</title>
        <authorList>
            <person name="Goeker M."/>
        </authorList>
    </citation>
    <scope>NUCLEOTIDE SEQUENCE [LARGE SCALE GENOMIC DNA]</scope>
    <source>
        <strain evidence="5 6">DSM 21223</strain>
    </source>
</reference>
<dbReference type="PANTHER" id="PTHR30097">
    <property type="entry name" value="CATION EFFLUX SYSTEM PROTEIN CUSB"/>
    <property type="match status" value="1"/>
</dbReference>
<feature type="signal peptide" evidence="3">
    <location>
        <begin position="1"/>
        <end position="27"/>
    </location>
</feature>
<evidence type="ECO:0000256" key="2">
    <source>
        <dbReference type="ARBA" id="ARBA00022448"/>
    </source>
</evidence>
<protein>
    <submittedName>
        <fullName evidence="5">RND family efflux transporter MFP subunit</fullName>
    </submittedName>
</protein>
<comment type="similarity">
    <text evidence="1">Belongs to the membrane fusion protein (MFP) (TC 8.A.1) family.</text>
</comment>
<dbReference type="InterPro" id="IPR058647">
    <property type="entry name" value="BSH_CzcB-like"/>
</dbReference>
<dbReference type="InterPro" id="IPR051909">
    <property type="entry name" value="MFP_Cation_Efflux"/>
</dbReference>
<dbReference type="Gene3D" id="1.10.287.470">
    <property type="entry name" value="Helix hairpin bin"/>
    <property type="match status" value="1"/>
</dbReference>
<dbReference type="Gene3D" id="2.40.30.170">
    <property type="match status" value="1"/>
</dbReference>
<dbReference type="Gene3D" id="2.40.50.100">
    <property type="match status" value="1"/>
</dbReference>
<feature type="domain" description="CzcB-like barrel-sandwich hybrid" evidence="4">
    <location>
        <begin position="73"/>
        <end position="215"/>
    </location>
</feature>
<name>A0ABY0ITK9_9RHOO</name>
<gene>
    <name evidence="5" type="ORF">EV678_1439</name>
</gene>
<keyword evidence="2" id="KW-0813">Transport</keyword>
<dbReference type="EMBL" id="SHKM01000001">
    <property type="protein sequence ID" value="RZT90619.1"/>
    <property type="molecule type" value="Genomic_DNA"/>
</dbReference>
<sequence>MNRRHPSPSFSLAAVALLCTLAFPARAANPADFIALAPAQAKALGVETRPLAAADTGSAAGLPAKVVVPVEQMRVVAAPLAGLLTQVGAVAGQTVKKGQMLARLASPGLLQVQRDYLQARQQADLAQRSLARDEQLFKEGIIAEARLQASRASQAQAAVAARELQAELRIAGATAGGGSLTPEVAVSAPLDGVVLEASATVGSRVEAATALFTVAQLNPLWLEIQAPAALAGNLKEGAAVRIAGSEASGKLINVGRQISPGSQTVTLRARMDAGLDSLHPGQMVEATVAAAPQAGATAGKSATYRIPQAAVVRQAGQAWVFVQTAGARPGFQATPVSVAGNAGADVLVSGSALAANAAVAVKGVSALKSAWSTAASAASDAGSAQ</sequence>
<dbReference type="RefSeq" id="WP_130459003.1">
    <property type="nucleotide sequence ID" value="NZ_SHKM01000001.1"/>
</dbReference>
<keyword evidence="6" id="KW-1185">Reference proteome</keyword>
<dbReference type="NCBIfam" id="TIGR01730">
    <property type="entry name" value="RND_mfp"/>
    <property type="match status" value="1"/>
</dbReference>
<evidence type="ECO:0000256" key="3">
    <source>
        <dbReference type="SAM" id="SignalP"/>
    </source>
</evidence>
<feature type="chain" id="PRO_5047153258" evidence="3">
    <location>
        <begin position="28"/>
        <end position="385"/>
    </location>
</feature>
<accession>A0ABY0ITK9</accession>
<dbReference type="SUPFAM" id="SSF111369">
    <property type="entry name" value="HlyD-like secretion proteins"/>
    <property type="match status" value="1"/>
</dbReference>
<dbReference type="InterPro" id="IPR006143">
    <property type="entry name" value="RND_pump_MFP"/>
</dbReference>